<dbReference type="NCBIfam" id="NF006961">
    <property type="entry name" value="PRK09438.1"/>
    <property type="match status" value="1"/>
</dbReference>
<dbReference type="RefSeq" id="WP_216796410.1">
    <property type="nucleotide sequence ID" value="NZ_OU343031.1"/>
</dbReference>
<feature type="domain" description="Nudix hydrolase" evidence="1">
    <location>
        <begin position="6"/>
        <end position="150"/>
    </location>
</feature>
<name>A0A916JR88_9BURK</name>
<protein>
    <submittedName>
        <fullName evidence="2">Dihydroneopterin triphosphate pyrophosphatase</fullName>
        <ecNumber evidence="2">3.6.1.-</ecNumber>
    </submittedName>
</protein>
<accession>A0A916JR88</accession>
<dbReference type="CDD" id="cd04664">
    <property type="entry name" value="NUDIX_DHNTPase_like"/>
    <property type="match status" value="1"/>
</dbReference>
<organism evidence="2 3">
    <name type="scientific">Candidatus Vallotiella hemipterorum</name>
    <dbReference type="NCBI Taxonomy" id="1177213"/>
    <lineage>
        <taxon>Bacteria</taxon>
        <taxon>Pseudomonadati</taxon>
        <taxon>Pseudomonadota</taxon>
        <taxon>Betaproteobacteria</taxon>
        <taxon>Burkholderiales</taxon>
        <taxon>Burkholderiaceae</taxon>
        <taxon>Candidatus Vallotiella</taxon>
    </lineage>
</organism>
<gene>
    <name evidence="2" type="primary">nudB</name>
    <name evidence="2" type="ORF">MYVALT_G_01280</name>
</gene>
<dbReference type="PROSITE" id="PS51462">
    <property type="entry name" value="NUDIX"/>
    <property type="match status" value="1"/>
</dbReference>
<keyword evidence="3" id="KW-1185">Reference proteome</keyword>
<dbReference type="KEGG" id="vtr:MYVALT_G_01280"/>
<dbReference type="Pfam" id="PF00293">
    <property type="entry name" value="NUDIX"/>
    <property type="match status" value="1"/>
</dbReference>
<evidence type="ECO:0000313" key="2">
    <source>
        <dbReference type="EMBL" id="CAG7596928.1"/>
    </source>
</evidence>
<dbReference type="GO" id="GO:0016787">
    <property type="term" value="F:hydrolase activity"/>
    <property type="evidence" value="ECO:0007669"/>
    <property type="project" value="UniProtKB-KW"/>
</dbReference>
<proteinExistence type="predicted"/>
<dbReference type="PANTHER" id="PTHR43736">
    <property type="entry name" value="ADP-RIBOSE PYROPHOSPHATASE"/>
    <property type="match status" value="1"/>
</dbReference>
<evidence type="ECO:0000259" key="1">
    <source>
        <dbReference type="PROSITE" id="PS51462"/>
    </source>
</evidence>
<dbReference type="EMBL" id="OU343031">
    <property type="protein sequence ID" value="CAG7596928.1"/>
    <property type="molecule type" value="Genomic_DNA"/>
</dbReference>
<evidence type="ECO:0000313" key="3">
    <source>
        <dbReference type="Proteomes" id="UP000693996"/>
    </source>
</evidence>
<dbReference type="AlphaFoldDB" id="A0A916JR88"/>
<keyword evidence="2" id="KW-0378">Hydrolase</keyword>
<dbReference type="PANTHER" id="PTHR43736:SF1">
    <property type="entry name" value="DIHYDRONEOPTERIN TRIPHOSPHATE DIPHOSPHATASE"/>
    <property type="match status" value="1"/>
</dbReference>
<sequence length="156" mass="18157">MSRLFKIPESVLVVIHTVSLNVLIINRADFPCFWQSVTGSINTYDEPLLLAVEREVFEETGIIVNTAQIPVNALLNWQHSVKYKIYPQWRHRYAPGVKLNIEHWFSLCVPETINITLAPQEHISYMWLPYRDAAKRCFSESNCNAILQLPRRLAYN</sequence>
<dbReference type="EC" id="3.6.1.-" evidence="2"/>
<dbReference type="InterPro" id="IPR000086">
    <property type="entry name" value="NUDIX_hydrolase_dom"/>
</dbReference>
<reference evidence="2" key="1">
    <citation type="submission" date="2021-06" db="EMBL/GenBank/DDBJ databases">
        <authorList>
            <person name="Szabo G."/>
        </authorList>
    </citation>
    <scope>NUCLEOTIDE SEQUENCE</scope>
    <source>
        <strain evidence="2">MYVALT</strain>
    </source>
</reference>
<dbReference type="Proteomes" id="UP000693996">
    <property type="component" value="Chromosome"/>
</dbReference>